<sequence length="494" mass="54705">MDHPSTGSGVECPGYSAQKPTRLRWLTPGKVASRGQTRKAKGKGTPTTAGDEFRTIRTFAAAPKKNSDLVRTTPGPPAIDIPRLEMETPTSILTQAAEYYNACIYKDLLPIHAFGRNPHVYPITAAQLQVAAAETPAYLQYGMVCMTLNHRLNTTRGGPQTKALAERFYMYWGLAVRSLNEHLSLEDRRIGDKVFAGILTLLLVDIQQGSSLDWRCHLEGVHKLIMLRGGFQTLTLSRSVEPLSLVLWTVATLGNTTCPASDLAMTGFYLEALDFMLKQFSSAVTPFQLCPLPLFGEMIRINHLRKRAATHDAAAAESFENEAFEILERINGFSPQQWAEAKSSSTPKADWVLVGCVYHAAVALYCALSLQSLSVLPSTRTLRDFCTTRAHQLHLLLSEGLSSPRFQRFMVWPLVLLGVEAVHGSAEMRAFVAEKLPLISRHVGIHAPLAAKRVLESFWASGVTSWDACFDKPYVFTTQIAVDTSRLYTNMHPR</sequence>
<dbReference type="GO" id="GO:0045944">
    <property type="term" value="P:positive regulation of transcription by RNA polymerase II"/>
    <property type="evidence" value="ECO:0007669"/>
    <property type="project" value="TreeGrafter"/>
</dbReference>
<reference evidence="5" key="1">
    <citation type="journal article" date="2014" name="Genome Announc.">
        <title>Genome sequence and annotation of Acremonium chrysogenum, producer of the beta-lactam antibiotic cephalosporin C.</title>
        <authorList>
            <person name="Terfehr D."/>
            <person name="Dahlmann T.A."/>
            <person name="Specht T."/>
            <person name="Zadra I."/>
            <person name="Kuernsteiner H."/>
            <person name="Kueck U."/>
        </authorList>
    </citation>
    <scope>NUCLEOTIDE SEQUENCE [LARGE SCALE GENOMIC DNA]</scope>
    <source>
        <strain evidence="5">ATCC 11550 / CBS 779.69 / DSM 880 / IAM 14645 / JCM 23072 / IMI 49137</strain>
    </source>
</reference>
<gene>
    <name evidence="4" type="ORF">ACRE_006330</name>
</gene>
<evidence type="ECO:0000313" key="4">
    <source>
        <dbReference type="EMBL" id="KFH48408.1"/>
    </source>
</evidence>
<organism evidence="4 5">
    <name type="scientific">Hapsidospora chrysogenum (strain ATCC 11550 / CBS 779.69 / DSM 880 / IAM 14645 / JCM 23072 / IMI 49137)</name>
    <name type="common">Acremonium chrysogenum</name>
    <dbReference type="NCBI Taxonomy" id="857340"/>
    <lineage>
        <taxon>Eukaryota</taxon>
        <taxon>Fungi</taxon>
        <taxon>Dikarya</taxon>
        <taxon>Ascomycota</taxon>
        <taxon>Pezizomycotina</taxon>
        <taxon>Sordariomycetes</taxon>
        <taxon>Hypocreomycetidae</taxon>
        <taxon>Hypocreales</taxon>
        <taxon>Bionectriaceae</taxon>
        <taxon>Hapsidospora</taxon>
    </lineage>
</organism>
<evidence type="ECO:0000256" key="2">
    <source>
        <dbReference type="ARBA" id="ARBA00023242"/>
    </source>
</evidence>
<dbReference type="GO" id="GO:0005634">
    <property type="term" value="C:nucleus"/>
    <property type="evidence" value="ECO:0007669"/>
    <property type="project" value="UniProtKB-SubCell"/>
</dbReference>
<dbReference type="GO" id="GO:0000976">
    <property type="term" value="F:transcription cis-regulatory region binding"/>
    <property type="evidence" value="ECO:0007669"/>
    <property type="project" value="TreeGrafter"/>
</dbReference>
<dbReference type="GO" id="GO:0003700">
    <property type="term" value="F:DNA-binding transcription factor activity"/>
    <property type="evidence" value="ECO:0007669"/>
    <property type="project" value="TreeGrafter"/>
</dbReference>
<dbReference type="EMBL" id="JPKY01000003">
    <property type="protein sequence ID" value="KFH48408.1"/>
    <property type="molecule type" value="Genomic_DNA"/>
</dbReference>
<dbReference type="AlphaFoldDB" id="A0A086TGC6"/>
<feature type="region of interest" description="Disordered" evidence="3">
    <location>
        <begin position="28"/>
        <end position="50"/>
    </location>
</feature>
<protein>
    <submittedName>
        <fullName evidence="4">Uncharacterized protein</fullName>
    </submittedName>
</protein>
<dbReference type="Pfam" id="PF11951">
    <property type="entry name" value="Fungal_trans_2"/>
    <property type="match status" value="1"/>
</dbReference>
<keyword evidence="5" id="KW-1185">Reference proteome</keyword>
<dbReference type="OrthoDB" id="5386330at2759"/>
<comment type="caution">
    <text evidence="4">The sequence shown here is derived from an EMBL/GenBank/DDBJ whole genome shotgun (WGS) entry which is preliminary data.</text>
</comment>
<keyword evidence="2" id="KW-0539">Nucleus</keyword>
<evidence type="ECO:0000256" key="1">
    <source>
        <dbReference type="ARBA" id="ARBA00004123"/>
    </source>
</evidence>
<accession>A0A086TGC6</accession>
<dbReference type="Proteomes" id="UP000029964">
    <property type="component" value="Unassembled WGS sequence"/>
</dbReference>
<dbReference type="HOGENOM" id="CLU_021916_2_1_1"/>
<evidence type="ECO:0000256" key="3">
    <source>
        <dbReference type="SAM" id="MobiDB-lite"/>
    </source>
</evidence>
<name>A0A086TGC6_HAPC1</name>
<dbReference type="PANTHER" id="PTHR37534">
    <property type="entry name" value="TRANSCRIPTIONAL ACTIVATOR PROTEIN UGA3"/>
    <property type="match status" value="1"/>
</dbReference>
<dbReference type="PANTHER" id="PTHR37534:SF48">
    <property type="entry name" value="FINGER DOMAIN PROTEIN, PUTATIVE-RELATED"/>
    <property type="match status" value="1"/>
</dbReference>
<proteinExistence type="predicted"/>
<comment type="subcellular location">
    <subcellularLocation>
        <location evidence="1">Nucleus</location>
    </subcellularLocation>
</comment>
<evidence type="ECO:0000313" key="5">
    <source>
        <dbReference type="Proteomes" id="UP000029964"/>
    </source>
</evidence>
<dbReference type="InterPro" id="IPR021858">
    <property type="entry name" value="Fun_TF"/>
</dbReference>